<dbReference type="GO" id="GO:0012505">
    <property type="term" value="C:endomembrane system"/>
    <property type="evidence" value="ECO:0007669"/>
    <property type="project" value="UniProtKB-ARBA"/>
</dbReference>
<organism evidence="9 10">
    <name type="scientific">Klebsormidium nitens</name>
    <name type="common">Green alga</name>
    <name type="synonym">Ulothrix nitens</name>
    <dbReference type="NCBI Taxonomy" id="105231"/>
    <lineage>
        <taxon>Eukaryota</taxon>
        <taxon>Viridiplantae</taxon>
        <taxon>Streptophyta</taxon>
        <taxon>Klebsormidiophyceae</taxon>
        <taxon>Klebsormidiales</taxon>
        <taxon>Klebsormidiaceae</taxon>
        <taxon>Klebsormidium</taxon>
    </lineage>
</organism>
<feature type="transmembrane region" description="Helical" evidence="8">
    <location>
        <begin position="96"/>
        <end position="121"/>
    </location>
</feature>
<comment type="function">
    <text evidence="8">May be involved in fusion of retrograde transport vesicles derived from an endocytic compartment with the Golgi complex.</text>
</comment>
<dbReference type="OrthoDB" id="660759at2759"/>
<dbReference type="InterPro" id="IPR011691">
    <property type="entry name" value="Vesicle_transpt_SFT2"/>
</dbReference>
<comment type="subcellular location">
    <subcellularLocation>
        <location evidence="1 8">Membrane</location>
        <topology evidence="1 8">Multi-pass membrane protein</topology>
    </subcellularLocation>
</comment>
<feature type="transmembrane region" description="Helical" evidence="8">
    <location>
        <begin position="167"/>
        <end position="187"/>
    </location>
</feature>
<dbReference type="PANTHER" id="PTHR23137:SF36">
    <property type="entry name" value="VESICLE TRANSPORT PROTEIN SFT2C"/>
    <property type="match status" value="1"/>
</dbReference>
<reference evidence="9 10" key="1">
    <citation type="journal article" date="2014" name="Nat. Commun.">
        <title>Klebsormidium flaccidum genome reveals primary factors for plant terrestrial adaptation.</title>
        <authorList>
            <person name="Hori K."/>
            <person name="Maruyama F."/>
            <person name="Fujisawa T."/>
            <person name="Togashi T."/>
            <person name="Yamamoto N."/>
            <person name="Seo M."/>
            <person name="Sato S."/>
            <person name="Yamada T."/>
            <person name="Mori H."/>
            <person name="Tajima N."/>
            <person name="Moriyama T."/>
            <person name="Ikeuchi M."/>
            <person name="Watanabe M."/>
            <person name="Wada H."/>
            <person name="Kobayashi K."/>
            <person name="Saito M."/>
            <person name="Masuda T."/>
            <person name="Sasaki-Sekimoto Y."/>
            <person name="Mashiguchi K."/>
            <person name="Awai K."/>
            <person name="Shimojima M."/>
            <person name="Masuda S."/>
            <person name="Iwai M."/>
            <person name="Nobusawa T."/>
            <person name="Narise T."/>
            <person name="Kondo S."/>
            <person name="Saito H."/>
            <person name="Sato R."/>
            <person name="Murakawa M."/>
            <person name="Ihara Y."/>
            <person name="Oshima-Yamada Y."/>
            <person name="Ohtaka K."/>
            <person name="Satoh M."/>
            <person name="Sonobe K."/>
            <person name="Ishii M."/>
            <person name="Ohtani R."/>
            <person name="Kanamori-Sato M."/>
            <person name="Honoki R."/>
            <person name="Miyazaki D."/>
            <person name="Mochizuki H."/>
            <person name="Umetsu J."/>
            <person name="Higashi K."/>
            <person name="Shibata D."/>
            <person name="Kamiya Y."/>
            <person name="Sato N."/>
            <person name="Nakamura Y."/>
            <person name="Tabata S."/>
            <person name="Ida S."/>
            <person name="Kurokawa K."/>
            <person name="Ohta H."/>
        </authorList>
    </citation>
    <scope>NUCLEOTIDE SEQUENCE [LARGE SCALE GENOMIC DNA]</scope>
    <source>
        <strain evidence="9 10">NIES-2285</strain>
    </source>
</reference>
<keyword evidence="5 8" id="KW-1133">Transmembrane helix</keyword>
<evidence type="ECO:0000256" key="7">
    <source>
        <dbReference type="ARBA" id="ARBA00025800"/>
    </source>
</evidence>
<proteinExistence type="inferred from homology"/>
<dbReference type="GO" id="GO:0005737">
    <property type="term" value="C:cytoplasm"/>
    <property type="evidence" value="ECO:0007669"/>
    <property type="project" value="UniProtKB-ARBA"/>
</dbReference>
<dbReference type="STRING" id="105231.A0A1Y1I1N4"/>
<accession>A0A1Y1I1N4</accession>
<dbReference type="Pfam" id="PF04178">
    <property type="entry name" value="Got1"/>
    <property type="match status" value="1"/>
</dbReference>
<keyword evidence="3 8" id="KW-0812">Transmembrane</keyword>
<evidence type="ECO:0000313" key="9">
    <source>
        <dbReference type="EMBL" id="GAQ84825.1"/>
    </source>
</evidence>
<evidence type="ECO:0000256" key="6">
    <source>
        <dbReference type="ARBA" id="ARBA00023136"/>
    </source>
</evidence>
<dbReference type="EMBL" id="DF237157">
    <property type="protein sequence ID" value="GAQ84825.1"/>
    <property type="molecule type" value="Genomic_DNA"/>
</dbReference>
<dbReference type="AlphaFoldDB" id="A0A1Y1I1N4"/>
<gene>
    <name evidence="9" type="ORF">KFL_002080020</name>
</gene>
<dbReference type="GO" id="GO:0016192">
    <property type="term" value="P:vesicle-mediated transport"/>
    <property type="evidence" value="ECO:0007669"/>
    <property type="project" value="InterPro"/>
</dbReference>
<protein>
    <recommendedName>
        <fullName evidence="8">Vesicle transport protein</fullName>
    </recommendedName>
</protein>
<dbReference type="GO" id="GO:0015031">
    <property type="term" value="P:protein transport"/>
    <property type="evidence" value="ECO:0007669"/>
    <property type="project" value="UniProtKB-KW"/>
</dbReference>
<evidence type="ECO:0000256" key="4">
    <source>
        <dbReference type="ARBA" id="ARBA00022927"/>
    </source>
</evidence>
<dbReference type="Proteomes" id="UP000054558">
    <property type="component" value="Unassembled WGS sequence"/>
</dbReference>
<comment type="similarity">
    <text evidence="7 8">Belongs to the SFT2 family.</text>
</comment>
<evidence type="ECO:0000256" key="5">
    <source>
        <dbReference type="ARBA" id="ARBA00022989"/>
    </source>
</evidence>
<keyword evidence="2 8" id="KW-0813">Transport</keyword>
<feature type="transmembrane region" description="Helical" evidence="8">
    <location>
        <begin position="199"/>
        <end position="217"/>
    </location>
</feature>
<keyword evidence="4 8" id="KW-0653">Protein transport</keyword>
<feature type="transmembrane region" description="Helical" evidence="8">
    <location>
        <begin position="127"/>
        <end position="146"/>
    </location>
</feature>
<dbReference type="GO" id="GO:0016020">
    <property type="term" value="C:membrane"/>
    <property type="evidence" value="ECO:0007669"/>
    <property type="project" value="UniProtKB-SubCell"/>
</dbReference>
<evidence type="ECO:0000256" key="2">
    <source>
        <dbReference type="ARBA" id="ARBA00022448"/>
    </source>
</evidence>
<keyword evidence="10" id="KW-1185">Reference proteome</keyword>
<evidence type="ECO:0000256" key="1">
    <source>
        <dbReference type="ARBA" id="ARBA00004141"/>
    </source>
</evidence>
<evidence type="ECO:0000313" key="10">
    <source>
        <dbReference type="Proteomes" id="UP000054558"/>
    </source>
</evidence>
<dbReference type="OMA" id="QKMAQEW"/>
<dbReference type="InterPro" id="IPR007305">
    <property type="entry name" value="Vesicle_transpt_Got1/SFT2"/>
</dbReference>
<sequence>MQALQGWFSGGVSEDRPKSLVAEWNTYATTSHSGAGLAASSADLEAGETDSFLQNPMLKQANTFLLKGFASIDKGVRELPGSIQTSAQNIPSRKAIMYFGLSMGTGVFFLSMAFTIFLPLMVVAPQKFAVCFTLGCLFIIGAFFVLKGPKNQLHHMLSAERLPFTCIFLASMAATIYVSMVMHSYLLSVVFSGIQVMSLLYYAVSYFPGGAAGMRFLGSMATSAFMKCLGK</sequence>
<evidence type="ECO:0000256" key="3">
    <source>
        <dbReference type="ARBA" id="ARBA00022692"/>
    </source>
</evidence>
<evidence type="ECO:0000256" key="8">
    <source>
        <dbReference type="RuleBase" id="RU363111"/>
    </source>
</evidence>
<keyword evidence="6 8" id="KW-0472">Membrane</keyword>
<name>A0A1Y1I1N4_KLENI</name>
<dbReference type="PANTHER" id="PTHR23137">
    <property type="entry name" value="VESICLE TRANSPORT PROTEIN-RELATED"/>
    <property type="match status" value="1"/>
</dbReference>